<dbReference type="AlphaFoldDB" id="A0AAP2Z8Q3"/>
<protein>
    <submittedName>
        <fullName evidence="1">Uncharacterized protein</fullName>
    </submittedName>
</protein>
<sequence>MILKRLWKRYVRNRPDDYQAYISLPTEAQEPTLREIQQIIEDIEFVFEARLDVYARVKRLAIVTDQVPIDGVDSAAFESVLERLEALYADTHSLARIEKWRWSNDRLVKTYVIVPVKPLFPKTDRQERPKSVVG</sequence>
<reference evidence="1 2" key="1">
    <citation type="submission" date="2022-09" db="EMBL/GenBank/DDBJ databases">
        <title>Enrichment on poylsaccharides allowed isolation of novel metabolic and taxonomic groups of Haloarchaea.</title>
        <authorList>
            <person name="Sorokin D.Y."/>
            <person name="Elcheninov A.G."/>
            <person name="Khizhniak T.V."/>
            <person name="Kolganova T.V."/>
            <person name="Kublanov I.V."/>
        </authorList>
    </citation>
    <scope>NUCLEOTIDE SEQUENCE [LARGE SCALE GENOMIC DNA]</scope>
    <source>
        <strain evidence="1 2">AArc-curdl1</strain>
    </source>
</reference>
<dbReference type="EMBL" id="JAOPJZ010000009">
    <property type="protein sequence ID" value="MCU4752774.1"/>
    <property type="molecule type" value="Genomic_DNA"/>
</dbReference>
<proteinExistence type="predicted"/>
<organism evidence="1 2">
    <name type="scientific">Natronosalvus hydrolyticus</name>
    <dbReference type="NCBI Taxonomy" id="2979988"/>
    <lineage>
        <taxon>Archaea</taxon>
        <taxon>Methanobacteriati</taxon>
        <taxon>Methanobacteriota</taxon>
        <taxon>Stenosarchaea group</taxon>
        <taxon>Halobacteria</taxon>
        <taxon>Halobacteriales</taxon>
        <taxon>Natrialbaceae</taxon>
        <taxon>Natronosalvus</taxon>
    </lineage>
</organism>
<dbReference type="Proteomes" id="UP001321047">
    <property type="component" value="Unassembled WGS sequence"/>
</dbReference>
<gene>
    <name evidence="1" type="ORF">OB919_12440</name>
</gene>
<accession>A0AAP2Z8Q3</accession>
<evidence type="ECO:0000313" key="2">
    <source>
        <dbReference type="Proteomes" id="UP001321047"/>
    </source>
</evidence>
<keyword evidence="2" id="KW-1185">Reference proteome</keyword>
<name>A0AAP2Z8Q3_9EURY</name>
<comment type="caution">
    <text evidence="1">The sequence shown here is derived from an EMBL/GenBank/DDBJ whole genome shotgun (WGS) entry which is preliminary data.</text>
</comment>
<dbReference type="RefSeq" id="WP_342809103.1">
    <property type="nucleotide sequence ID" value="NZ_JAOPJZ010000009.1"/>
</dbReference>
<evidence type="ECO:0000313" key="1">
    <source>
        <dbReference type="EMBL" id="MCU4752774.1"/>
    </source>
</evidence>